<accession>A0AA39CMX0</accession>
<proteinExistence type="predicted"/>
<dbReference type="AlphaFoldDB" id="A0AA39CMX0"/>
<feature type="compositionally biased region" description="Basic and acidic residues" evidence="1">
    <location>
        <begin position="74"/>
        <end position="83"/>
    </location>
</feature>
<dbReference type="Proteomes" id="UP001172673">
    <property type="component" value="Unassembled WGS sequence"/>
</dbReference>
<feature type="compositionally biased region" description="Low complexity" evidence="1">
    <location>
        <begin position="120"/>
        <end position="147"/>
    </location>
</feature>
<feature type="compositionally biased region" description="Basic and acidic residues" evidence="1">
    <location>
        <begin position="101"/>
        <end position="114"/>
    </location>
</feature>
<organism evidence="2 3">
    <name type="scientific">Cladophialophora chaetospira</name>
    <dbReference type="NCBI Taxonomy" id="386627"/>
    <lineage>
        <taxon>Eukaryota</taxon>
        <taxon>Fungi</taxon>
        <taxon>Dikarya</taxon>
        <taxon>Ascomycota</taxon>
        <taxon>Pezizomycotina</taxon>
        <taxon>Eurotiomycetes</taxon>
        <taxon>Chaetothyriomycetidae</taxon>
        <taxon>Chaetothyriales</taxon>
        <taxon>Herpotrichiellaceae</taxon>
        <taxon>Cladophialophora</taxon>
    </lineage>
</organism>
<keyword evidence="3" id="KW-1185">Reference proteome</keyword>
<sequence>MSSTANPRAPKPEDVGIAQEPTGPVAADSLAAESLQDKGGFSENTNAEALGVKGNQSTLNTTDTSGATALPAARDAEEREKQDALGQGSDVKGVSGLKYPDGVEKAEFAGHHSDTGAYSGGPSNTGSSGGQASSAGAPAGSSDFGASTISSSTGGPDESQIRSGDAATKDASSSAGGAADTGSSGSSGPAAGTGVRPLVDAAPGYVGGVTGNAYSEGTFKPKGKNLEDADQTESMPKPKTFTGAIGTVNDPGRLAERDFEGANNDPIGELGQAGEEGGRARQQGGESQGGDKGQYGVLESERA</sequence>
<gene>
    <name evidence="2" type="ORF">H2200_002275</name>
</gene>
<evidence type="ECO:0000313" key="3">
    <source>
        <dbReference type="Proteomes" id="UP001172673"/>
    </source>
</evidence>
<feature type="region of interest" description="Disordered" evidence="1">
    <location>
        <begin position="1"/>
        <end position="303"/>
    </location>
</feature>
<dbReference type="EMBL" id="JAPDRK010000003">
    <property type="protein sequence ID" value="KAJ9614139.1"/>
    <property type="molecule type" value="Genomic_DNA"/>
</dbReference>
<protein>
    <submittedName>
        <fullName evidence="2">Uncharacterized protein</fullName>
    </submittedName>
</protein>
<evidence type="ECO:0000256" key="1">
    <source>
        <dbReference type="SAM" id="MobiDB-lite"/>
    </source>
</evidence>
<evidence type="ECO:0000313" key="2">
    <source>
        <dbReference type="EMBL" id="KAJ9614139.1"/>
    </source>
</evidence>
<reference evidence="2" key="1">
    <citation type="submission" date="2022-10" db="EMBL/GenBank/DDBJ databases">
        <title>Culturing micro-colonial fungi from biological soil crusts in the Mojave desert and describing Neophaeococcomyces mojavensis, and introducing the new genera and species Taxawa tesnikishii.</title>
        <authorList>
            <person name="Kurbessoian T."/>
            <person name="Stajich J.E."/>
        </authorList>
    </citation>
    <scope>NUCLEOTIDE SEQUENCE</scope>
    <source>
        <strain evidence="2">TK_41</strain>
    </source>
</reference>
<feature type="compositionally biased region" description="Polar residues" evidence="1">
    <location>
        <begin position="54"/>
        <end position="67"/>
    </location>
</feature>
<comment type="caution">
    <text evidence="2">The sequence shown here is derived from an EMBL/GenBank/DDBJ whole genome shotgun (WGS) entry which is preliminary data.</text>
</comment>
<name>A0AA39CMX0_9EURO</name>
<feature type="compositionally biased region" description="Low complexity" evidence="1">
    <location>
        <begin position="163"/>
        <end position="194"/>
    </location>
</feature>